<gene>
    <name evidence="5" type="ORF">KK2020170_08290</name>
</gene>
<accession>A0ABM7S369</accession>
<dbReference type="PANTHER" id="PTHR12558">
    <property type="entry name" value="CELL DIVISION CYCLE 16,23,27"/>
    <property type="match status" value="1"/>
</dbReference>
<dbReference type="PANTHER" id="PTHR12558:SF13">
    <property type="entry name" value="CELL DIVISION CYCLE PROTEIN 27 HOMOLOG"/>
    <property type="match status" value="1"/>
</dbReference>
<dbReference type="SUPFAM" id="SSF48452">
    <property type="entry name" value="TPR-like"/>
    <property type="match status" value="2"/>
</dbReference>
<evidence type="ECO:0000256" key="4">
    <source>
        <dbReference type="SAM" id="SignalP"/>
    </source>
</evidence>
<dbReference type="InterPro" id="IPR013105">
    <property type="entry name" value="TPR_2"/>
</dbReference>
<dbReference type="InterPro" id="IPR019734">
    <property type="entry name" value="TPR_rpt"/>
</dbReference>
<keyword evidence="4" id="KW-0732">Signal</keyword>
<feature type="signal peptide" evidence="4">
    <location>
        <begin position="1"/>
        <end position="24"/>
    </location>
</feature>
<dbReference type="RefSeq" id="WP_221259561.1">
    <property type="nucleotide sequence ID" value="NZ_AP024749.1"/>
</dbReference>
<organism evidence="5 6">
    <name type="scientific">Flavobacterium okayamense</name>
    <dbReference type="NCBI Taxonomy" id="2830782"/>
    <lineage>
        <taxon>Bacteria</taxon>
        <taxon>Pseudomonadati</taxon>
        <taxon>Bacteroidota</taxon>
        <taxon>Flavobacteriia</taxon>
        <taxon>Flavobacteriales</taxon>
        <taxon>Flavobacteriaceae</taxon>
        <taxon>Flavobacterium</taxon>
    </lineage>
</organism>
<protein>
    <submittedName>
        <fullName evidence="5">Cytochrome c biosynthesis protein</fullName>
    </submittedName>
</protein>
<dbReference type="Pfam" id="PF13181">
    <property type="entry name" value="TPR_8"/>
    <property type="match status" value="1"/>
</dbReference>
<evidence type="ECO:0000313" key="6">
    <source>
        <dbReference type="Proteomes" id="UP000825258"/>
    </source>
</evidence>
<keyword evidence="1" id="KW-0677">Repeat</keyword>
<name>A0ABM7S369_9FLAO</name>
<evidence type="ECO:0000256" key="1">
    <source>
        <dbReference type="ARBA" id="ARBA00022737"/>
    </source>
</evidence>
<dbReference type="Gene3D" id="1.25.40.10">
    <property type="entry name" value="Tetratricopeptide repeat domain"/>
    <property type="match status" value="2"/>
</dbReference>
<dbReference type="PROSITE" id="PS50005">
    <property type="entry name" value="TPR"/>
    <property type="match status" value="1"/>
</dbReference>
<evidence type="ECO:0000256" key="2">
    <source>
        <dbReference type="ARBA" id="ARBA00022803"/>
    </source>
</evidence>
<dbReference type="PROSITE" id="PS50293">
    <property type="entry name" value="TPR_REGION"/>
    <property type="match status" value="1"/>
</dbReference>
<dbReference type="Pfam" id="PF07719">
    <property type="entry name" value="TPR_2"/>
    <property type="match status" value="1"/>
</dbReference>
<dbReference type="SMART" id="SM00028">
    <property type="entry name" value="TPR"/>
    <property type="match status" value="5"/>
</dbReference>
<keyword evidence="2 3" id="KW-0802">TPR repeat</keyword>
<dbReference type="Proteomes" id="UP000825258">
    <property type="component" value="Chromosome"/>
</dbReference>
<proteinExistence type="predicted"/>
<dbReference type="EMBL" id="AP024749">
    <property type="protein sequence ID" value="BCY27961.1"/>
    <property type="molecule type" value="Genomic_DNA"/>
</dbReference>
<feature type="chain" id="PRO_5047318722" evidence="4">
    <location>
        <begin position="25"/>
        <end position="450"/>
    </location>
</feature>
<keyword evidence="6" id="KW-1185">Reference proteome</keyword>
<sequence length="450" mass="52391">MRYIKSIQILIFLFSIGTQTTFYAQTNPDDIALVDDFVENNFYDAIKQRAIENYDKAIIAIQKCIDKQPNTAAFHYELGKNYLDSKQYAEAEQAFQKATELDPSQRWYWNGLYDVYYATKDYQKSIKIVQKLIEFDEHLKEDLVSLYVYTNQKDKALQLIEEIESKAVLSANMEYYKLRLLEDSKSNKDERALITAIIKNPKSEQNYIDLMALYSQQNREDKAIEVAKDLAIEIPNSEWSSISLFKLYLNEDNGTAAANELLKVLENPKVTLGLKHRFLNEFLIYSANSTQYDSQLNRAVDILSDDKTINVAKEVAKFYYNKRNYEKTSFFLEKALANEPNDWESVDLLLDNLVNAKNYEELGNRAVIFIDLFPSQPKLYYFAGYAENKKQNYKQAIEYLETGLEFVVEDIALERYFAIQLAEAYAESGNKKKSDYYVSKVNELTNQLKK</sequence>
<evidence type="ECO:0000256" key="3">
    <source>
        <dbReference type="PROSITE-ProRule" id="PRU00339"/>
    </source>
</evidence>
<evidence type="ECO:0000313" key="5">
    <source>
        <dbReference type="EMBL" id="BCY27961.1"/>
    </source>
</evidence>
<reference evidence="5 6" key="1">
    <citation type="submission" date="2021-06" db="EMBL/GenBank/DDBJ databases">
        <title>Whole genome sequences of Flavobacterium sp. KK2020170 and assembly.</title>
        <authorList>
            <person name="Kitahara K."/>
            <person name="Miyoshi S."/>
            <person name="Uesaka K."/>
        </authorList>
    </citation>
    <scope>NUCLEOTIDE SEQUENCE [LARGE SCALE GENOMIC DNA]</scope>
    <source>
        <strain evidence="5 6">KK2020170</strain>
    </source>
</reference>
<dbReference type="InterPro" id="IPR011990">
    <property type="entry name" value="TPR-like_helical_dom_sf"/>
</dbReference>
<feature type="repeat" description="TPR" evidence="3">
    <location>
        <begin position="72"/>
        <end position="105"/>
    </location>
</feature>